<evidence type="ECO:0000256" key="1">
    <source>
        <dbReference type="SAM" id="MobiDB-lite"/>
    </source>
</evidence>
<feature type="compositionally biased region" description="Basic and acidic residues" evidence="1">
    <location>
        <begin position="51"/>
        <end position="61"/>
    </location>
</feature>
<dbReference type="EMBL" id="JH817877">
    <property type="protein sequence ID" value="EKC33764.1"/>
    <property type="molecule type" value="Genomic_DNA"/>
</dbReference>
<protein>
    <submittedName>
        <fullName evidence="2">Uncharacterized protein</fullName>
    </submittedName>
</protein>
<name>K1QRG0_MAGGI</name>
<dbReference type="AlphaFoldDB" id="K1QRG0"/>
<gene>
    <name evidence="2" type="ORF">CGI_10023298</name>
</gene>
<dbReference type="InParanoid" id="K1QRG0"/>
<reference evidence="2" key="1">
    <citation type="journal article" date="2012" name="Nature">
        <title>The oyster genome reveals stress adaptation and complexity of shell formation.</title>
        <authorList>
            <person name="Zhang G."/>
            <person name="Fang X."/>
            <person name="Guo X."/>
            <person name="Li L."/>
            <person name="Luo R."/>
            <person name="Xu F."/>
            <person name="Yang P."/>
            <person name="Zhang L."/>
            <person name="Wang X."/>
            <person name="Qi H."/>
            <person name="Xiong Z."/>
            <person name="Que H."/>
            <person name="Xie Y."/>
            <person name="Holland P.W."/>
            <person name="Paps J."/>
            <person name="Zhu Y."/>
            <person name="Wu F."/>
            <person name="Chen Y."/>
            <person name="Wang J."/>
            <person name="Peng C."/>
            <person name="Meng J."/>
            <person name="Yang L."/>
            <person name="Liu J."/>
            <person name="Wen B."/>
            <person name="Zhang N."/>
            <person name="Huang Z."/>
            <person name="Zhu Q."/>
            <person name="Feng Y."/>
            <person name="Mount A."/>
            <person name="Hedgecock D."/>
            <person name="Xu Z."/>
            <person name="Liu Y."/>
            <person name="Domazet-Loso T."/>
            <person name="Du Y."/>
            <person name="Sun X."/>
            <person name="Zhang S."/>
            <person name="Liu B."/>
            <person name="Cheng P."/>
            <person name="Jiang X."/>
            <person name="Li J."/>
            <person name="Fan D."/>
            <person name="Wang W."/>
            <person name="Fu W."/>
            <person name="Wang T."/>
            <person name="Wang B."/>
            <person name="Zhang J."/>
            <person name="Peng Z."/>
            <person name="Li Y."/>
            <person name="Li N."/>
            <person name="Wang J."/>
            <person name="Chen M."/>
            <person name="He Y."/>
            <person name="Tan F."/>
            <person name="Song X."/>
            <person name="Zheng Q."/>
            <person name="Huang R."/>
            <person name="Yang H."/>
            <person name="Du X."/>
            <person name="Chen L."/>
            <person name="Yang M."/>
            <person name="Gaffney P.M."/>
            <person name="Wang S."/>
            <person name="Luo L."/>
            <person name="She Z."/>
            <person name="Ming Y."/>
            <person name="Huang W."/>
            <person name="Zhang S."/>
            <person name="Huang B."/>
            <person name="Zhang Y."/>
            <person name="Qu T."/>
            <person name="Ni P."/>
            <person name="Miao G."/>
            <person name="Wang J."/>
            <person name="Wang Q."/>
            <person name="Steinberg C.E."/>
            <person name="Wang H."/>
            <person name="Li N."/>
            <person name="Qian L."/>
            <person name="Zhang G."/>
            <person name="Li Y."/>
            <person name="Yang H."/>
            <person name="Liu X."/>
            <person name="Wang J."/>
            <person name="Yin Y."/>
            <person name="Wang J."/>
        </authorList>
    </citation>
    <scope>NUCLEOTIDE SEQUENCE [LARGE SCALE GENOMIC DNA]</scope>
    <source>
        <strain evidence="2">05x7-T-G4-1.051#20</strain>
    </source>
</reference>
<sequence>MPGERLLYGAAGEPQNTTVLMETIYKLKQEIQKSNAEKQALAEQLNLFLTQKHERQLKYDTTRPVSGKPSEKKNNQRRKSAGPKLAGGLLQREQEYLNQGPVDAADSKEEGSPSNTPTQQYEEEESDEDQQPIRIKMKAHPKRPQHVDKFCNDLQEMEEMENEFKKNTIALQKKLGIGDTGMVF</sequence>
<proteinExistence type="predicted"/>
<accession>K1QRG0</accession>
<organism evidence="2">
    <name type="scientific">Magallana gigas</name>
    <name type="common">Pacific oyster</name>
    <name type="synonym">Crassostrea gigas</name>
    <dbReference type="NCBI Taxonomy" id="29159"/>
    <lineage>
        <taxon>Eukaryota</taxon>
        <taxon>Metazoa</taxon>
        <taxon>Spiralia</taxon>
        <taxon>Lophotrochozoa</taxon>
        <taxon>Mollusca</taxon>
        <taxon>Bivalvia</taxon>
        <taxon>Autobranchia</taxon>
        <taxon>Pteriomorphia</taxon>
        <taxon>Ostreida</taxon>
        <taxon>Ostreoidea</taxon>
        <taxon>Ostreidae</taxon>
        <taxon>Magallana</taxon>
    </lineage>
</organism>
<dbReference type="HOGENOM" id="CLU_1469616_0_0_1"/>
<feature type="compositionally biased region" description="Acidic residues" evidence="1">
    <location>
        <begin position="121"/>
        <end position="130"/>
    </location>
</feature>
<feature type="region of interest" description="Disordered" evidence="1">
    <location>
        <begin position="50"/>
        <end position="131"/>
    </location>
</feature>
<evidence type="ECO:0000313" key="2">
    <source>
        <dbReference type="EMBL" id="EKC33764.1"/>
    </source>
</evidence>